<accession>A0ABN8J9K6</accession>
<dbReference type="InterPro" id="IPR036291">
    <property type="entry name" value="NAD(P)-bd_dom_sf"/>
</dbReference>
<dbReference type="EMBL" id="CAKXZS010000002">
    <property type="protein sequence ID" value="CAH2394419.1"/>
    <property type="molecule type" value="Genomic_DNA"/>
</dbReference>
<gene>
    <name evidence="1" type="ORF">MES4922_100008</name>
</gene>
<name>A0ABN8J9K6_9HYPH</name>
<sequence>MAAKMDKGVYTAPGPVDLVHEWAYLPDLAKAFVGLAENLDKLGSYEALNFPGHAVTDLEIKAAAEKALGRTLKLTSMPWWVLRAGSPFVAMWREIVSMSYLRFEPHRLVSARLEGIIGTIPHTPLDRAVADALDDIGVAATDGVSKAACNGKPHYPTDYPNRRLGKDHAKIKCYSAAPSKGAQRCTLSSTKLRVKSCPSAATPATRSG</sequence>
<comment type="caution">
    <text evidence="1">The sequence shown here is derived from an EMBL/GenBank/DDBJ whole genome shotgun (WGS) entry which is preliminary data.</text>
</comment>
<proteinExistence type="predicted"/>
<dbReference type="SUPFAM" id="SSF51735">
    <property type="entry name" value="NAD(P)-binding Rossmann-fold domains"/>
    <property type="match status" value="1"/>
</dbReference>
<evidence type="ECO:0000313" key="2">
    <source>
        <dbReference type="Proteomes" id="UP001152604"/>
    </source>
</evidence>
<evidence type="ECO:0008006" key="3">
    <source>
        <dbReference type="Google" id="ProtNLM"/>
    </source>
</evidence>
<reference evidence="1" key="1">
    <citation type="submission" date="2022-03" db="EMBL/GenBank/DDBJ databases">
        <authorList>
            <person name="Brunel B."/>
        </authorList>
    </citation>
    <scope>NUCLEOTIDE SEQUENCE</scope>
    <source>
        <strain evidence="1">STM4922sample</strain>
    </source>
</reference>
<protein>
    <recommendedName>
        <fullName evidence="3">Oxidoreductase</fullName>
    </recommendedName>
</protein>
<organism evidence="1 2">
    <name type="scientific">Mesorhizobium ventifaucium</name>
    <dbReference type="NCBI Taxonomy" id="666020"/>
    <lineage>
        <taxon>Bacteria</taxon>
        <taxon>Pseudomonadati</taxon>
        <taxon>Pseudomonadota</taxon>
        <taxon>Alphaproteobacteria</taxon>
        <taxon>Hyphomicrobiales</taxon>
        <taxon>Phyllobacteriaceae</taxon>
        <taxon>Mesorhizobium</taxon>
    </lineage>
</organism>
<evidence type="ECO:0000313" key="1">
    <source>
        <dbReference type="EMBL" id="CAH2394419.1"/>
    </source>
</evidence>
<dbReference type="Proteomes" id="UP001152604">
    <property type="component" value="Unassembled WGS sequence"/>
</dbReference>
<keyword evidence="2" id="KW-1185">Reference proteome</keyword>